<accession>A0A2N5J9Q4</accession>
<evidence type="ECO:0000313" key="2">
    <source>
        <dbReference type="Proteomes" id="UP000235050"/>
    </source>
</evidence>
<reference evidence="1 2" key="1">
    <citation type="submission" date="2017-07" db="EMBL/GenBank/DDBJ databases">
        <title>Bifidobacterium novel species.</title>
        <authorList>
            <person name="Lugli G.A."/>
            <person name="Milani C."/>
            <person name="Duranti S."/>
            <person name="Mangifesta M."/>
        </authorList>
    </citation>
    <scope>NUCLEOTIDE SEQUENCE [LARGE SCALE GENOMIC DNA]</scope>
    <source>
        <strain evidence="2">Uis1B</strain>
    </source>
</reference>
<dbReference type="Proteomes" id="UP000235050">
    <property type="component" value="Unassembled WGS sequence"/>
</dbReference>
<dbReference type="EMBL" id="NMWU01000021">
    <property type="protein sequence ID" value="PLS30940.1"/>
    <property type="molecule type" value="Genomic_DNA"/>
</dbReference>
<sequence>MRRIMLGARNLNGTGPKHIQLQNSMSTRYAAINPIPRENPKKQSKPTERIFHGLFVFSTSRNEAVTRAVSANSNTAQSI</sequence>
<comment type="caution">
    <text evidence="1">The sequence shown here is derived from an EMBL/GenBank/DDBJ whole genome shotgun (WGS) entry which is preliminary data.</text>
</comment>
<protein>
    <submittedName>
        <fullName evidence="1">Uncharacterized protein</fullName>
    </submittedName>
</protein>
<dbReference type="AlphaFoldDB" id="A0A2N5J9Q4"/>
<gene>
    <name evidence="1" type="ORF">Uis1B_1230</name>
</gene>
<keyword evidence="2" id="KW-1185">Reference proteome</keyword>
<proteinExistence type="predicted"/>
<name>A0A2N5J9Q4_9BIFI</name>
<organism evidence="1 2">
    <name type="scientific">Bifidobacterium margollesii</name>
    <dbReference type="NCBI Taxonomy" id="2020964"/>
    <lineage>
        <taxon>Bacteria</taxon>
        <taxon>Bacillati</taxon>
        <taxon>Actinomycetota</taxon>
        <taxon>Actinomycetes</taxon>
        <taxon>Bifidobacteriales</taxon>
        <taxon>Bifidobacteriaceae</taxon>
        <taxon>Bifidobacterium</taxon>
    </lineage>
</organism>
<evidence type="ECO:0000313" key="1">
    <source>
        <dbReference type="EMBL" id="PLS30940.1"/>
    </source>
</evidence>